<dbReference type="Gene3D" id="2.60.40.1120">
    <property type="entry name" value="Carboxypeptidase-like, regulatory domain"/>
    <property type="match status" value="1"/>
</dbReference>
<dbReference type="PANTHER" id="PTHR30069">
    <property type="entry name" value="TONB-DEPENDENT OUTER MEMBRANE RECEPTOR"/>
    <property type="match status" value="1"/>
</dbReference>
<dbReference type="Gene3D" id="2.40.170.20">
    <property type="entry name" value="TonB-dependent receptor, beta-barrel domain"/>
    <property type="match status" value="1"/>
</dbReference>
<keyword evidence="6" id="KW-0472">Membrane</keyword>
<dbReference type="SUPFAM" id="SSF49464">
    <property type="entry name" value="Carboxypeptidase regulatory domain-like"/>
    <property type="match status" value="1"/>
</dbReference>
<dbReference type="AlphaFoldDB" id="A0A271J4P1"/>
<name>A0A271J4P1_9BACT</name>
<feature type="chain" id="PRO_5012990028" description="Outer membrane protein beta-barrel domain-containing protein" evidence="9">
    <location>
        <begin position="25"/>
        <end position="812"/>
    </location>
</feature>
<organism evidence="12 13">
    <name type="scientific">Rubrivirga marina</name>
    <dbReference type="NCBI Taxonomy" id="1196024"/>
    <lineage>
        <taxon>Bacteria</taxon>
        <taxon>Pseudomonadati</taxon>
        <taxon>Rhodothermota</taxon>
        <taxon>Rhodothermia</taxon>
        <taxon>Rhodothermales</taxon>
        <taxon>Rubricoccaceae</taxon>
        <taxon>Rubrivirga</taxon>
    </lineage>
</organism>
<evidence type="ECO:0000256" key="9">
    <source>
        <dbReference type="SAM" id="SignalP"/>
    </source>
</evidence>
<evidence type="ECO:0000313" key="13">
    <source>
        <dbReference type="Proteomes" id="UP000216339"/>
    </source>
</evidence>
<reference evidence="12 13" key="1">
    <citation type="submission" date="2016-11" db="EMBL/GenBank/DDBJ databases">
        <title>Study of marine rhodopsin-containing bacteria.</title>
        <authorList>
            <person name="Yoshizawa S."/>
            <person name="Kumagai Y."/>
            <person name="Kogure K."/>
        </authorList>
    </citation>
    <scope>NUCLEOTIDE SEQUENCE [LARGE SCALE GENOMIC DNA]</scope>
    <source>
        <strain evidence="12 13">SAORIC-28</strain>
    </source>
</reference>
<evidence type="ECO:0000313" key="12">
    <source>
        <dbReference type="EMBL" id="PAP78024.1"/>
    </source>
</evidence>
<evidence type="ECO:0000259" key="11">
    <source>
        <dbReference type="Pfam" id="PF14905"/>
    </source>
</evidence>
<comment type="subcellular location">
    <subcellularLocation>
        <location evidence="1">Cell outer membrane</location>
        <topology evidence="1">Multi-pass membrane protein</topology>
    </subcellularLocation>
</comment>
<feature type="compositionally biased region" description="Basic and acidic residues" evidence="8">
    <location>
        <begin position="786"/>
        <end position="800"/>
    </location>
</feature>
<feature type="compositionally biased region" description="Gly residues" evidence="8">
    <location>
        <begin position="801"/>
        <end position="812"/>
    </location>
</feature>
<evidence type="ECO:0000259" key="10">
    <source>
        <dbReference type="Pfam" id="PF07715"/>
    </source>
</evidence>
<dbReference type="InterPro" id="IPR037066">
    <property type="entry name" value="Plug_dom_sf"/>
</dbReference>
<dbReference type="InterPro" id="IPR008969">
    <property type="entry name" value="CarboxyPept-like_regulatory"/>
</dbReference>
<dbReference type="GO" id="GO:0009279">
    <property type="term" value="C:cell outer membrane"/>
    <property type="evidence" value="ECO:0007669"/>
    <property type="project" value="UniProtKB-SubCell"/>
</dbReference>
<keyword evidence="3" id="KW-1134">Transmembrane beta strand</keyword>
<dbReference type="RefSeq" id="WP_095511694.1">
    <property type="nucleotide sequence ID" value="NZ_MQWD01000001.1"/>
</dbReference>
<evidence type="ECO:0000256" key="1">
    <source>
        <dbReference type="ARBA" id="ARBA00004571"/>
    </source>
</evidence>
<sequence length="812" mass="87694">MSRFYSLLLLLLAVPAAAQSGALAGRVVDADSDLPLPTATVAVYDDTTLVTGVTTNIDGDFQIESVPVGTYDVVASFVGYDEVRRPGVVVEAGTVDLGAIGLAPSAEALEEVQVTAGRTQVQTRIDRTVYDTADDPIAEGGSATDVLSTLPSVDVDIDGNVSLRGAGNVAVFVNGRPAPVSGEFLASYLQSLPAGAVERVEVIPNPSAAFEPDGVGGIINIVLKEDADPGLGGTLTAGTDTQGGYDATAAVTYGRGPWSLAATYGYRNDVRAGNGSSYRINRYSTDQTTLLQAEDEDRTRTSHLLNFSADYSLTRATTITSQVQVGTRGGGETELNTSLWSSAAGDPLFEFERLAREDDEGLSSDVRLGLRHAFGERHELVIEGRGELSDEGEIQTYDETLLSGTGDLDQPQRVDEDELEQEASLAVDYTRPLAGFRVDAGYKGELERESTRLFSESLVDGAYVPDEGVNNDFEYEEIVHAAYLQAAREWGMLGLQVGARFETAQRTFELLTTDETFEVDYASVFPSAFLSLSPTDATTLKAGYSRRVNRPRGWDLNPFPSFDDPLNIRQGNPELRPEYVDAFEVGVTQFVPWGSFSLTPYFRHTTDVIRRFSTVREDGVTVRSSRNLDTSDSYGVEAISSFEDIGGLSGYLSLEGFRVQTAGTATAGDAQGDISNDAFGWGGRVNANYRLGDRLGIGPLDIQATARYSAPLDTEQGRIGARSWVDVALRQRLFDERASLTVQLRDPLGMAGFAYTLDQPTLYQEFERDWGAQQVGVTFSYRFGGQDERDRRSRDGERGDGGGGGDFDGGEF</sequence>
<dbReference type="InterPro" id="IPR041700">
    <property type="entry name" value="OMP_b-brl_3"/>
</dbReference>
<dbReference type="Pfam" id="PF07715">
    <property type="entry name" value="Plug"/>
    <property type="match status" value="1"/>
</dbReference>
<dbReference type="InterPro" id="IPR039426">
    <property type="entry name" value="TonB-dep_rcpt-like"/>
</dbReference>
<evidence type="ECO:0000256" key="6">
    <source>
        <dbReference type="ARBA" id="ARBA00023136"/>
    </source>
</evidence>
<dbReference type="Gene3D" id="2.170.130.10">
    <property type="entry name" value="TonB-dependent receptor, plug domain"/>
    <property type="match status" value="1"/>
</dbReference>
<evidence type="ECO:0000256" key="4">
    <source>
        <dbReference type="ARBA" id="ARBA00022692"/>
    </source>
</evidence>
<dbReference type="Pfam" id="PF14905">
    <property type="entry name" value="OMP_b-brl_3"/>
    <property type="match status" value="1"/>
</dbReference>
<dbReference type="InterPro" id="IPR012910">
    <property type="entry name" value="Plug_dom"/>
</dbReference>
<evidence type="ECO:0000256" key="5">
    <source>
        <dbReference type="ARBA" id="ARBA00022729"/>
    </source>
</evidence>
<keyword evidence="4" id="KW-0812">Transmembrane</keyword>
<keyword evidence="7" id="KW-0998">Cell outer membrane</keyword>
<evidence type="ECO:0000256" key="3">
    <source>
        <dbReference type="ARBA" id="ARBA00022452"/>
    </source>
</evidence>
<protein>
    <recommendedName>
        <fullName evidence="14">Outer membrane protein beta-barrel domain-containing protein</fullName>
    </recommendedName>
</protein>
<accession>A0A271J4P1</accession>
<keyword evidence="13" id="KW-1185">Reference proteome</keyword>
<dbReference type="OrthoDB" id="905812at2"/>
<evidence type="ECO:0000256" key="8">
    <source>
        <dbReference type="SAM" id="MobiDB-lite"/>
    </source>
</evidence>
<dbReference type="EMBL" id="MQWD01000001">
    <property type="protein sequence ID" value="PAP78024.1"/>
    <property type="molecule type" value="Genomic_DNA"/>
</dbReference>
<dbReference type="GO" id="GO:0015344">
    <property type="term" value="F:siderophore uptake transmembrane transporter activity"/>
    <property type="evidence" value="ECO:0007669"/>
    <property type="project" value="TreeGrafter"/>
</dbReference>
<comment type="caution">
    <text evidence="12">The sequence shown here is derived from an EMBL/GenBank/DDBJ whole genome shotgun (WGS) entry which is preliminary data.</text>
</comment>
<feature type="domain" description="TonB-dependent receptor plug" evidence="10">
    <location>
        <begin position="128"/>
        <end position="218"/>
    </location>
</feature>
<dbReference type="Proteomes" id="UP000216339">
    <property type="component" value="Unassembled WGS sequence"/>
</dbReference>
<evidence type="ECO:0008006" key="14">
    <source>
        <dbReference type="Google" id="ProtNLM"/>
    </source>
</evidence>
<evidence type="ECO:0000256" key="7">
    <source>
        <dbReference type="ARBA" id="ARBA00023237"/>
    </source>
</evidence>
<dbReference type="GO" id="GO:0044718">
    <property type="term" value="P:siderophore transmembrane transport"/>
    <property type="evidence" value="ECO:0007669"/>
    <property type="project" value="TreeGrafter"/>
</dbReference>
<gene>
    <name evidence="12" type="ORF">BSZ37_17040</name>
</gene>
<feature type="domain" description="Outer membrane protein beta-barrel" evidence="11">
    <location>
        <begin position="377"/>
        <end position="781"/>
    </location>
</feature>
<keyword evidence="2" id="KW-0813">Transport</keyword>
<proteinExistence type="predicted"/>
<feature type="signal peptide" evidence="9">
    <location>
        <begin position="1"/>
        <end position="24"/>
    </location>
</feature>
<dbReference type="InterPro" id="IPR036942">
    <property type="entry name" value="Beta-barrel_TonB_sf"/>
</dbReference>
<dbReference type="Pfam" id="PF13620">
    <property type="entry name" value="CarboxypepD_reg"/>
    <property type="match status" value="1"/>
</dbReference>
<feature type="region of interest" description="Disordered" evidence="8">
    <location>
        <begin position="786"/>
        <end position="812"/>
    </location>
</feature>
<keyword evidence="5 9" id="KW-0732">Signal</keyword>
<evidence type="ECO:0000256" key="2">
    <source>
        <dbReference type="ARBA" id="ARBA00022448"/>
    </source>
</evidence>
<dbReference type="PANTHER" id="PTHR30069:SF29">
    <property type="entry name" value="HEMOGLOBIN AND HEMOGLOBIN-HAPTOGLOBIN-BINDING PROTEIN 1-RELATED"/>
    <property type="match status" value="1"/>
</dbReference>
<dbReference type="SUPFAM" id="SSF56935">
    <property type="entry name" value="Porins"/>
    <property type="match status" value="1"/>
</dbReference>